<sequence>MAKAKTLAEFQVKIADDGETATLHISDSEGGTLELQATREQLDVIADEIDRMLEATEEADEA</sequence>
<proteinExistence type="predicted"/>
<name>A0A1H0KVY3_9HYPH</name>
<reference evidence="1 2" key="1">
    <citation type="submission" date="2016-10" db="EMBL/GenBank/DDBJ databases">
        <authorList>
            <person name="de Groot N.N."/>
        </authorList>
    </citation>
    <scope>NUCLEOTIDE SEQUENCE [LARGE SCALE GENOMIC DNA]</scope>
    <source>
        <strain evidence="2">L7-484,KACC 16230,DSM 25025</strain>
    </source>
</reference>
<dbReference type="STRING" id="1166073.SAMN05192530_108170"/>
<gene>
    <name evidence="1" type="ORF">SAMN05192530_108170</name>
</gene>
<keyword evidence="2" id="KW-1185">Reference proteome</keyword>
<evidence type="ECO:0000313" key="2">
    <source>
        <dbReference type="Proteomes" id="UP000198793"/>
    </source>
</evidence>
<dbReference type="RefSeq" id="WP_090675685.1">
    <property type="nucleotide sequence ID" value="NZ_FNIT01000008.1"/>
</dbReference>
<dbReference type="Proteomes" id="UP000198793">
    <property type="component" value="Unassembled WGS sequence"/>
</dbReference>
<accession>A0A1H0KVY3</accession>
<evidence type="ECO:0000313" key="1">
    <source>
        <dbReference type="EMBL" id="SDO59946.1"/>
    </source>
</evidence>
<protein>
    <submittedName>
        <fullName evidence="1">Uncharacterized protein</fullName>
    </submittedName>
</protein>
<dbReference type="EMBL" id="FNIT01000008">
    <property type="protein sequence ID" value="SDO59946.1"/>
    <property type="molecule type" value="Genomic_DNA"/>
</dbReference>
<organism evidence="1 2">
    <name type="scientific">Aureimonas jatrophae</name>
    <dbReference type="NCBI Taxonomy" id="1166073"/>
    <lineage>
        <taxon>Bacteria</taxon>
        <taxon>Pseudomonadati</taxon>
        <taxon>Pseudomonadota</taxon>
        <taxon>Alphaproteobacteria</taxon>
        <taxon>Hyphomicrobiales</taxon>
        <taxon>Aurantimonadaceae</taxon>
        <taxon>Aureimonas</taxon>
    </lineage>
</organism>
<dbReference type="AlphaFoldDB" id="A0A1H0KVY3"/>
<dbReference type="OrthoDB" id="7908607at2"/>